<evidence type="ECO:0000313" key="3">
    <source>
        <dbReference type="Proteomes" id="UP000540698"/>
    </source>
</evidence>
<comment type="caution">
    <text evidence="2">The sequence shown here is derived from an EMBL/GenBank/DDBJ whole genome shotgun (WGS) entry which is preliminary data.</text>
</comment>
<gene>
    <name evidence="2" type="ORF">HGB38_34160</name>
</gene>
<protein>
    <submittedName>
        <fullName evidence="2">Uncharacterized protein</fullName>
    </submittedName>
</protein>
<evidence type="ECO:0000256" key="1">
    <source>
        <dbReference type="SAM" id="MobiDB-lite"/>
    </source>
</evidence>
<dbReference type="Proteomes" id="UP000540698">
    <property type="component" value="Unassembled WGS sequence"/>
</dbReference>
<dbReference type="AlphaFoldDB" id="A0A7X6R743"/>
<feature type="region of interest" description="Disordered" evidence="1">
    <location>
        <begin position="1"/>
        <end position="25"/>
    </location>
</feature>
<proteinExistence type="predicted"/>
<evidence type="ECO:0000313" key="2">
    <source>
        <dbReference type="EMBL" id="NKY31209.1"/>
    </source>
</evidence>
<reference evidence="2 3" key="1">
    <citation type="submission" date="2020-04" db="EMBL/GenBank/DDBJ databases">
        <title>MicrobeNet Type strains.</title>
        <authorList>
            <person name="Nicholson A.C."/>
        </authorList>
    </citation>
    <scope>NUCLEOTIDE SEQUENCE [LARGE SCALE GENOMIC DNA]</scope>
    <source>
        <strain evidence="2 3">DSM 44956</strain>
    </source>
</reference>
<keyword evidence="3" id="KW-1185">Reference proteome</keyword>
<sequence length="176" mass="19505">MNSDRAAREARKRQRDPQAIEARNRRLNKMSKDSRDLLESVADRLPSDLVESYRTYSDVGEWAMLVDVLCATLVKRRIPVTEAERDAVANVLGQFNPPVEGYRYLNDPQGVLSELNVVTGSILVIRSAADGRVVSGRDEPVVDTGNQGIPGRVEDGNGDDLLFLGGQLVIEAYYPF</sequence>
<dbReference type="RefSeq" id="WP_157114260.1">
    <property type="nucleotide sequence ID" value="NZ_JAAXOS010000027.1"/>
</dbReference>
<dbReference type="EMBL" id="JAAXOS010000027">
    <property type="protein sequence ID" value="NKY31209.1"/>
    <property type="molecule type" value="Genomic_DNA"/>
</dbReference>
<accession>A0A7X6R743</accession>
<name>A0A7X6R743_9NOCA</name>
<organism evidence="2 3">
    <name type="scientific">Nocardia gamkensis</name>
    <dbReference type="NCBI Taxonomy" id="352869"/>
    <lineage>
        <taxon>Bacteria</taxon>
        <taxon>Bacillati</taxon>
        <taxon>Actinomycetota</taxon>
        <taxon>Actinomycetes</taxon>
        <taxon>Mycobacteriales</taxon>
        <taxon>Nocardiaceae</taxon>
        <taxon>Nocardia</taxon>
    </lineage>
</organism>